<evidence type="ECO:0000259" key="9">
    <source>
        <dbReference type="Pfam" id="PF06148"/>
    </source>
</evidence>
<dbReference type="GeneID" id="30146748"/>
<reference evidence="11" key="1">
    <citation type="submission" date="2016-05" db="EMBL/GenBank/DDBJ databases">
        <title>Comparative genomics of biotechnologically important yeasts.</title>
        <authorList>
            <consortium name="DOE Joint Genome Institute"/>
            <person name="Riley R."/>
            <person name="Haridas S."/>
            <person name="Wolfe K.H."/>
            <person name="Lopes M.R."/>
            <person name="Hittinger C.T."/>
            <person name="Goker M."/>
            <person name="Salamov A."/>
            <person name="Wisecaver J."/>
            <person name="Long T.M."/>
            <person name="Aerts A.L."/>
            <person name="Barry K."/>
            <person name="Choi C."/>
            <person name="Clum A."/>
            <person name="Coughlan A.Y."/>
            <person name="Deshpande S."/>
            <person name="Douglass A.P."/>
            <person name="Hanson S.J."/>
            <person name="Klenk H.-P."/>
            <person name="Labutti K."/>
            <person name="Lapidus A."/>
            <person name="Lindquist E."/>
            <person name="Lipzen A."/>
            <person name="Meier-Kolthoff J.P."/>
            <person name="Ohm R.A."/>
            <person name="Otillar R.P."/>
            <person name="Pangilinan J."/>
            <person name="Peng Y."/>
            <person name="Rokas A."/>
            <person name="Rosa C.A."/>
            <person name="Scheuner C."/>
            <person name="Sibirny A.A."/>
            <person name="Slot J.C."/>
            <person name="Stielow J.B."/>
            <person name="Sun H."/>
            <person name="Kurtzman C.P."/>
            <person name="Blackwell M."/>
            <person name="Grigoriev I.V."/>
            <person name="Jeffries T.W."/>
        </authorList>
    </citation>
    <scope>NUCLEOTIDE SEQUENCE [LARGE SCALE GENOMIC DNA]</scope>
    <source>
        <strain evidence="11">NRRL Y-12698</strain>
    </source>
</reference>
<proteinExistence type="inferred from homology"/>
<dbReference type="Proteomes" id="UP000094336">
    <property type="component" value="Unassembled WGS sequence"/>
</dbReference>
<dbReference type="GO" id="GO:0017119">
    <property type="term" value="C:Golgi transport complex"/>
    <property type="evidence" value="ECO:0007669"/>
    <property type="project" value="TreeGrafter"/>
</dbReference>
<protein>
    <recommendedName>
        <fullName evidence="3">Conserved oligomeric Golgi complex subunit 2</fullName>
    </recommendedName>
    <alternativeName>
        <fullName evidence="8">Component of oligomeric Golgi complex 2</fullName>
    </alternativeName>
</protein>
<dbReference type="PANTHER" id="PTHR12961">
    <property type="entry name" value="CONSERVED OLIGOMERIC GOLGI COMPLEX COMPONENT 2"/>
    <property type="match status" value="1"/>
</dbReference>
<keyword evidence="11" id="KW-1185">Reference proteome</keyword>
<dbReference type="GO" id="GO:0007030">
    <property type="term" value="P:Golgi organization"/>
    <property type="evidence" value="ECO:0007669"/>
    <property type="project" value="InterPro"/>
</dbReference>
<keyword evidence="6" id="KW-0333">Golgi apparatus</keyword>
<evidence type="ECO:0000256" key="5">
    <source>
        <dbReference type="ARBA" id="ARBA00022927"/>
    </source>
</evidence>
<evidence type="ECO:0000256" key="4">
    <source>
        <dbReference type="ARBA" id="ARBA00022448"/>
    </source>
</evidence>
<keyword evidence="5" id="KW-0653">Protein transport</keyword>
<dbReference type="RefSeq" id="XP_018985257.1">
    <property type="nucleotide sequence ID" value="XM_019128895.1"/>
</dbReference>
<gene>
    <name evidence="10" type="ORF">BABINDRAFT_161595</name>
</gene>
<dbReference type="GO" id="GO:0015031">
    <property type="term" value="P:protein transport"/>
    <property type="evidence" value="ECO:0007669"/>
    <property type="project" value="UniProtKB-KW"/>
</dbReference>
<organism evidence="10 11">
    <name type="scientific">Babjeviella inositovora NRRL Y-12698</name>
    <dbReference type="NCBI Taxonomy" id="984486"/>
    <lineage>
        <taxon>Eukaryota</taxon>
        <taxon>Fungi</taxon>
        <taxon>Dikarya</taxon>
        <taxon>Ascomycota</taxon>
        <taxon>Saccharomycotina</taxon>
        <taxon>Pichiomycetes</taxon>
        <taxon>Serinales incertae sedis</taxon>
        <taxon>Babjeviella</taxon>
    </lineage>
</organism>
<evidence type="ECO:0000313" key="10">
    <source>
        <dbReference type="EMBL" id="ODQ79929.1"/>
    </source>
</evidence>
<accession>A0A1E3QQH1</accession>
<comment type="subcellular location">
    <subcellularLocation>
        <location evidence="1">Golgi apparatus membrane</location>
        <topology evidence="1">Peripheral membrane protein</topology>
    </subcellularLocation>
</comment>
<dbReference type="STRING" id="984486.A0A1E3QQH1"/>
<name>A0A1E3QQH1_9ASCO</name>
<keyword evidence="4" id="KW-0813">Transport</keyword>
<dbReference type="GO" id="GO:0006891">
    <property type="term" value="P:intra-Golgi vesicle-mediated transport"/>
    <property type="evidence" value="ECO:0007669"/>
    <property type="project" value="TreeGrafter"/>
</dbReference>
<comment type="similarity">
    <text evidence="2">Belongs to the COG2 family.</text>
</comment>
<evidence type="ECO:0000256" key="8">
    <source>
        <dbReference type="ARBA" id="ARBA00031344"/>
    </source>
</evidence>
<evidence type="ECO:0000256" key="6">
    <source>
        <dbReference type="ARBA" id="ARBA00023034"/>
    </source>
</evidence>
<dbReference type="Pfam" id="PF06148">
    <property type="entry name" value="COG2_N"/>
    <property type="match status" value="1"/>
</dbReference>
<feature type="domain" description="Conserved oligomeric Golgi complex subunit 2 N-terminal" evidence="9">
    <location>
        <begin position="26"/>
        <end position="90"/>
    </location>
</feature>
<dbReference type="EMBL" id="KV454431">
    <property type="protein sequence ID" value="ODQ79929.1"/>
    <property type="molecule type" value="Genomic_DNA"/>
</dbReference>
<evidence type="ECO:0000256" key="7">
    <source>
        <dbReference type="ARBA" id="ARBA00023136"/>
    </source>
</evidence>
<evidence type="ECO:0000256" key="2">
    <source>
        <dbReference type="ARBA" id="ARBA00007603"/>
    </source>
</evidence>
<dbReference type="InterPro" id="IPR009316">
    <property type="entry name" value="COG2"/>
</dbReference>
<sequence length="240" mass="27326">MDSEFDTEDFPFPRAVSRESFAEGTVGDFSPDEFLYKHHRFSALDDLHDELGKLLQQLDTELLNLVNNDYNDFISLGHSIDGGLDIINSIEIDLSSYEKQLLVEREKLSLSAKLVGSDVKFQYATFELKYKAQLLLLLDEQLTHFELVFSQANFSVKQVLSLFLIIHKLYAVVSGFDNVFLTTVLTPKVNRLRFEFHTVLDEQLTQSLRDASDLRVLQLLEAYTVIGEGAKALRLIKGEA</sequence>
<evidence type="ECO:0000313" key="11">
    <source>
        <dbReference type="Proteomes" id="UP000094336"/>
    </source>
</evidence>
<dbReference type="OrthoDB" id="332281at2759"/>
<dbReference type="GO" id="GO:0000139">
    <property type="term" value="C:Golgi membrane"/>
    <property type="evidence" value="ECO:0007669"/>
    <property type="project" value="UniProtKB-SubCell"/>
</dbReference>
<keyword evidence="7" id="KW-0472">Membrane</keyword>
<evidence type="ECO:0000256" key="1">
    <source>
        <dbReference type="ARBA" id="ARBA00004395"/>
    </source>
</evidence>
<evidence type="ECO:0000256" key="3">
    <source>
        <dbReference type="ARBA" id="ARBA00020977"/>
    </source>
</evidence>
<dbReference type="PANTHER" id="PTHR12961:SF0">
    <property type="entry name" value="CONSERVED OLIGOMERIC GOLGI COMPLEX SUBUNIT 2"/>
    <property type="match status" value="1"/>
</dbReference>
<dbReference type="InterPro" id="IPR024602">
    <property type="entry name" value="COG_su2_N"/>
</dbReference>
<dbReference type="AlphaFoldDB" id="A0A1E3QQH1"/>